<comment type="caution">
    <text evidence="2">The sequence shown here is derived from an EMBL/GenBank/DDBJ whole genome shotgun (WGS) entry which is preliminary data.</text>
</comment>
<dbReference type="Pfam" id="PF07727">
    <property type="entry name" value="RVT_2"/>
    <property type="match status" value="1"/>
</dbReference>
<gene>
    <name evidence="2" type="ORF">CJ030_MR6G023541</name>
</gene>
<dbReference type="EMBL" id="RXIC02000024">
    <property type="protein sequence ID" value="KAB1209992.1"/>
    <property type="molecule type" value="Genomic_DNA"/>
</dbReference>
<evidence type="ECO:0000313" key="2">
    <source>
        <dbReference type="EMBL" id="KAB1209992.1"/>
    </source>
</evidence>
<dbReference type="InterPro" id="IPR043502">
    <property type="entry name" value="DNA/RNA_pol_sf"/>
</dbReference>
<accession>A0A6A1VAX5</accession>
<dbReference type="SUPFAM" id="SSF56672">
    <property type="entry name" value="DNA/RNA polymerases"/>
    <property type="match status" value="1"/>
</dbReference>
<name>A0A6A1VAX5_9ROSI</name>
<dbReference type="InterPro" id="IPR013103">
    <property type="entry name" value="RVT_2"/>
</dbReference>
<dbReference type="OrthoDB" id="411615at2759"/>
<protein>
    <submittedName>
        <fullName evidence="2">Retrovirus-related Pol polyprotein from transposon TNT 1-94</fullName>
    </submittedName>
</protein>
<feature type="domain" description="Reverse transcriptase Ty1/copia-type" evidence="1">
    <location>
        <begin position="11"/>
        <end position="196"/>
    </location>
</feature>
<keyword evidence="3" id="KW-1185">Reference proteome</keyword>
<dbReference type="PANTHER" id="PTHR43383">
    <property type="entry name" value="NODULIN 6"/>
    <property type="match status" value="1"/>
</dbReference>
<reference evidence="2 3" key="1">
    <citation type="journal article" date="2019" name="Plant Biotechnol. J.">
        <title>The red bayberry genome and genetic basis of sex determination.</title>
        <authorList>
            <person name="Jia H.M."/>
            <person name="Jia H.J."/>
            <person name="Cai Q.L."/>
            <person name="Wang Y."/>
            <person name="Zhao H.B."/>
            <person name="Yang W.F."/>
            <person name="Wang G.Y."/>
            <person name="Li Y.H."/>
            <person name="Zhan D.L."/>
            <person name="Shen Y.T."/>
            <person name="Niu Q.F."/>
            <person name="Chang L."/>
            <person name="Qiu J."/>
            <person name="Zhao L."/>
            <person name="Xie H.B."/>
            <person name="Fu W.Y."/>
            <person name="Jin J."/>
            <person name="Li X.W."/>
            <person name="Jiao Y."/>
            <person name="Zhou C.C."/>
            <person name="Tu T."/>
            <person name="Chai C.Y."/>
            <person name="Gao J.L."/>
            <person name="Fan L.J."/>
            <person name="van de Weg E."/>
            <person name="Wang J.Y."/>
            <person name="Gao Z.S."/>
        </authorList>
    </citation>
    <scope>NUCLEOTIDE SEQUENCE [LARGE SCALE GENOMIC DNA]</scope>
    <source>
        <tissue evidence="2">Leaves</tissue>
    </source>
</reference>
<organism evidence="2 3">
    <name type="scientific">Morella rubra</name>
    <name type="common">Chinese bayberry</name>
    <dbReference type="NCBI Taxonomy" id="262757"/>
    <lineage>
        <taxon>Eukaryota</taxon>
        <taxon>Viridiplantae</taxon>
        <taxon>Streptophyta</taxon>
        <taxon>Embryophyta</taxon>
        <taxon>Tracheophyta</taxon>
        <taxon>Spermatophyta</taxon>
        <taxon>Magnoliopsida</taxon>
        <taxon>eudicotyledons</taxon>
        <taxon>Gunneridae</taxon>
        <taxon>Pentapetalae</taxon>
        <taxon>rosids</taxon>
        <taxon>fabids</taxon>
        <taxon>Fagales</taxon>
        <taxon>Myricaceae</taxon>
        <taxon>Morella</taxon>
    </lineage>
</organism>
<sequence length="199" mass="22448">MVVEIQALEDNGTWTITNLPPGKQAVGCKWVYKVKYHSDGSVERYKTRLIAKCYTQQAGIDYTDTFSPVAKMTTVRVLLAVAATNQWHLHQLDVNNAFLHGDSTEEIYMQLPPGFASKGESQVCHLKKSLYGLKQVSRQWNYKLTQALISKKFVQAKSDYSLFTKRSGSSFIALLVYVDDIVVASNDLLAVKKLKEFEC</sequence>
<proteinExistence type="predicted"/>
<dbReference type="PANTHER" id="PTHR43383:SF2">
    <property type="entry name" value="AMIDOHYDROLASE 2 FAMILY PROTEIN"/>
    <property type="match status" value="1"/>
</dbReference>
<dbReference type="AlphaFoldDB" id="A0A6A1VAX5"/>
<dbReference type="Proteomes" id="UP000516437">
    <property type="component" value="Chromosome 6"/>
</dbReference>
<evidence type="ECO:0000313" key="3">
    <source>
        <dbReference type="Proteomes" id="UP000516437"/>
    </source>
</evidence>
<evidence type="ECO:0000259" key="1">
    <source>
        <dbReference type="Pfam" id="PF07727"/>
    </source>
</evidence>